<dbReference type="EMBL" id="QSVA01000011">
    <property type="protein sequence ID" value="RGN92808.1"/>
    <property type="molecule type" value="Genomic_DNA"/>
</dbReference>
<keyword evidence="3" id="KW-0813">Transport</keyword>
<dbReference type="PANTHER" id="PTHR33446:SF2">
    <property type="entry name" value="PROTEIN TONB"/>
    <property type="match status" value="1"/>
</dbReference>
<dbReference type="GO" id="GO:0055085">
    <property type="term" value="P:transmembrane transport"/>
    <property type="evidence" value="ECO:0007669"/>
    <property type="project" value="InterPro"/>
</dbReference>
<keyword evidence="8 11" id="KW-1133">Transmembrane helix</keyword>
<accession>A0A3E5EVF8</accession>
<dbReference type="PROSITE" id="PS52015">
    <property type="entry name" value="TONB_CTD"/>
    <property type="match status" value="2"/>
</dbReference>
<dbReference type="Proteomes" id="UP000260759">
    <property type="component" value="Unassembled WGS sequence"/>
</dbReference>
<evidence type="ECO:0000259" key="12">
    <source>
        <dbReference type="PROSITE" id="PS52015"/>
    </source>
</evidence>
<keyword evidence="5" id="KW-0997">Cell inner membrane</keyword>
<feature type="domain" description="TonB C-terminal" evidence="12">
    <location>
        <begin position="582"/>
        <end position="678"/>
    </location>
</feature>
<dbReference type="RefSeq" id="WP_117600808.1">
    <property type="nucleotide sequence ID" value="NZ_BAABYI010000001.1"/>
</dbReference>
<dbReference type="PANTHER" id="PTHR33446">
    <property type="entry name" value="PROTEIN TONB-RELATED"/>
    <property type="match status" value="1"/>
</dbReference>
<dbReference type="InterPro" id="IPR031917">
    <property type="entry name" value="Pilus_assem_C"/>
</dbReference>
<dbReference type="InterPro" id="IPR008969">
    <property type="entry name" value="CarboxyPept-like_regulatory"/>
</dbReference>
<evidence type="ECO:0000256" key="9">
    <source>
        <dbReference type="ARBA" id="ARBA00023136"/>
    </source>
</evidence>
<evidence type="ECO:0000313" key="13">
    <source>
        <dbReference type="EMBL" id="RGN92808.1"/>
    </source>
</evidence>
<evidence type="ECO:0000256" key="4">
    <source>
        <dbReference type="ARBA" id="ARBA00022475"/>
    </source>
</evidence>
<evidence type="ECO:0000256" key="8">
    <source>
        <dbReference type="ARBA" id="ARBA00022989"/>
    </source>
</evidence>
<keyword evidence="6 11" id="KW-0812">Transmembrane</keyword>
<feature type="domain" description="TonB C-terminal" evidence="12">
    <location>
        <begin position="444"/>
        <end position="540"/>
    </location>
</feature>
<evidence type="ECO:0000256" key="6">
    <source>
        <dbReference type="ARBA" id="ARBA00022692"/>
    </source>
</evidence>
<dbReference type="InterPro" id="IPR037682">
    <property type="entry name" value="TonB_C"/>
</dbReference>
<dbReference type="GO" id="GO:0098797">
    <property type="term" value="C:plasma membrane protein complex"/>
    <property type="evidence" value="ECO:0007669"/>
    <property type="project" value="TreeGrafter"/>
</dbReference>
<evidence type="ECO:0000256" key="3">
    <source>
        <dbReference type="ARBA" id="ARBA00022448"/>
    </source>
</evidence>
<dbReference type="SUPFAM" id="SSF74653">
    <property type="entry name" value="TolA/TonB C-terminal domain"/>
    <property type="match status" value="2"/>
</dbReference>
<feature type="transmembrane region" description="Helical" evidence="11">
    <location>
        <begin position="97"/>
        <end position="118"/>
    </location>
</feature>
<evidence type="ECO:0000256" key="5">
    <source>
        <dbReference type="ARBA" id="ARBA00022519"/>
    </source>
</evidence>
<evidence type="ECO:0000256" key="10">
    <source>
        <dbReference type="SAM" id="MobiDB-lite"/>
    </source>
</evidence>
<evidence type="ECO:0000256" key="2">
    <source>
        <dbReference type="ARBA" id="ARBA00006555"/>
    </source>
</evidence>
<evidence type="ECO:0000313" key="14">
    <source>
        <dbReference type="Proteomes" id="UP000260759"/>
    </source>
</evidence>
<protein>
    <submittedName>
        <fullName evidence="13">TonB family protein</fullName>
    </submittedName>
</protein>
<comment type="similarity">
    <text evidence="2">Belongs to the TonB family.</text>
</comment>
<dbReference type="Pfam" id="PF15976">
    <property type="entry name" value="CooC_C"/>
    <property type="match status" value="1"/>
</dbReference>
<dbReference type="SUPFAM" id="SSF49464">
    <property type="entry name" value="Carboxypeptidase regulatory domain-like"/>
    <property type="match status" value="1"/>
</dbReference>
<feature type="transmembrane region" description="Helical" evidence="11">
    <location>
        <begin position="35"/>
        <end position="55"/>
    </location>
</feature>
<reference evidence="13 14" key="1">
    <citation type="submission" date="2018-08" db="EMBL/GenBank/DDBJ databases">
        <title>A genome reference for cultivated species of the human gut microbiota.</title>
        <authorList>
            <person name="Zou Y."/>
            <person name="Xue W."/>
            <person name="Luo G."/>
        </authorList>
    </citation>
    <scope>NUCLEOTIDE SEQUENCE [LARGE SCALE GENOMIC DNA]</scope>
    <source>
        <strain evidence="13 14">OM03-4</strain>
    </source>
</reference>
<name>A0A3E5EVF8_BACUN</name>
<dbReference type="AlphaFoldDB" id="A0A3E5EVF8"/>
<dbReference type="GO" id="GO:0015031">
    <property type="term" value="P:protein transport"/>
    <property type="evidence" value="ECO:0007669"/>
    <property type="project" value="UniProtKB-KW"/>
</dbReference>
<dbReference type="FunFam" id="3.30.1150.10:FF:000002">
    <property type="entry name" value="Energy transducer TonB"/>
    <property type="match status" value="2"/>
</dbReference>
<evidence type="ECO:0000256" key="7">
    <source>
        <dbReference type="ARBA" id="ARBA00022927"/>
    </source>
</evidence>
<feature type="region of interest" description="Disordered" evidence="10">
    <location>
        <begin position="308"/>
        <end position="328"/>
    </location>
</feature>
<dbReference type="Gene3D" id="3.30.1150.10">
    <property type="match status" value="2"/>
</dbReference>
<dbReference type="NCBIfam" id="TIGR01352">
    <property type="entry name" value="tonB_Cterm"/>
    <property type="match status" value="2"/>
</dbReference>
<keyword evidence="4" id="KW-1003">Cell membrane</keyword>
<dbReference type="Pfam" id="PF03544">
    <property type="entry name" value="TonB_C"/>
    <property type="match status" value="2"/>
</dbReference>
<dbReference type="Pfam" id="PF05569">
    <property type="entry name" value="Peptidase_M56"/>
    <property type="match status" value="1"/>
</dbReference>
<dbReference type="InterPro" id="IPR008756">
    <property type="entry name" value="Peptidase_M56"/>
</dbReference>
<feature type="transmembrane region" description="Helical" evidence="11">
    <location>
        <begin position="271"/>
        <end position="287"/>
    </location>
</feature>
<proteinExistence type="inferred from homology"/>
<sequence length="689" mass="78082">MLAYFLKVNVAIVLFYAFYRLFFYKDTFFGWRRTALLCFFAVSAAVPLLNIQTWITEQEPMVAMADLYASVVLPELTVGTEVAPTDWKSILSEYANIAYWGIVALLMIRLIMQLAGIIRLTCRCRKIQIGNTSIHLLPKADGPFSFFHWIFIHPSSHTEEEFNEILTHEQTHARQWHSIDVIISELVCIFCWCNPFAWLMKREIRTNLEYMADARVLENGYDSKTYQYHLLGLSHQKAAVTIYNSFNVLPLKKRIKMMNKKRTKEIGRTKYLMFLPLAALLMIVSNIETVARTTKKIAVEVIEAVDPQTEQPAPEVQDPQVAPQPEQDTKTVTYKGKVVDKDGKPIQGVKILSVPNSTPTEVTTQADGSFEFKASPKAKLLFLYQDGNKKKGISFTDERLPKENKTNWTIVYNEKWNEVMQSDPGTPDNPIFEVVEHMPEFTGGGMPALMEYLSKNIKYPEAAMKKGIQGRGIVQFVVEKDGSITNVKILRGVDPELDKEAVRVVSAMPKWKPGTQRGEAVRVRFTVPVMFRLTEDKIPVKYAPIENKINELVVVGYAPEGTTVPEEGTIFEVVEQMPEYPGGMPAMMEFISKNIKYPAAAQQAKIQGRVTIQFIVNTEGNIINPRVLRSADPLLDAEAIRLTTIMPKWKPGMQRGQAVNVKYTVPIMFRLQEPEKSPAVQNATVTPTK</sequence>
<keyword evidence="7" id="KW-0653">Protein transport</keyword>
<comment type="subcellular location">
    <subcellularLocation>
        <location evidence="1">Cell inner membrane</location>
        <topology evidence="1">Single-pass membrane protein</topology>
        <orientation evidence="1">Periplasmic side</orientation>
    </subcellularLocation>
</comment>
<evidence type="ECO:0000256" key="1">
    <source>
        <dbReference type="ARBA" id="ARBA00004383"/>
    </source>
</evidence>
<evidence type="ECO:0000256" key="11">
    <source>
        <dbReference type="SAM" id="Phobius"/>
    </source>
</evidence>
<organism evidence="13 14">
    <name type="scientific">Bacteroides uniformis</name>
    <dbReference type="NCBI Taxonomy" id="820"/>
    <lineage>
        <taxon>Bacteria</taxon>
        <taxon>Pseudomonadati</taxon>
        <taxon>Bacteroidota</taxon>
        <taxon>Bacteroidia</taxon>
        <taxon>Bacteroidales</taxon>
        <taxon>Bacteroidaceae</taxon>
        <taxon>Bacteroides</taxon>
    </lineage>
</organism>
<dbReference type="GO" id="GO:0031992">
    <property type="term" value="F:energy transducer activity"/>
    <property type="evidence" value="ECO:0007669"/>
    <property type="project" value="TreeGrafter"/>
</dbReference>
<dbReference type="InterPro" id="IPR051045">
    <property type="entry name" value="TonB-dependent_transducer"/>
</dbReference>
<feature type="transmembrane region" description="Helical" evidence="11">
    <location>
        <begin position="6"/>
        <end position="23"/>
    </location>
</feature>
<keyword evidence="9 11" id="KW-0472">Membrane</keyword>
<dbReference type="InterPro" id="IPR006260">
    <property type="entry name" value="TonB/TolA_C"/>
</dbReference>
<comment type="caution">
    <text evidence="13">The sequence shown here is derived from an EMBL/GenBank/DDBJ whole genome shotgun (WGS) entry which is preliminary data.</text>
</comment>
<gene>
    <name evidence="13" type="ORF">DXB37_13475</name>
</gene>
<dbReference type="CDD" id="cd07341">
    <property type="entry name" value="M56_BlaR1_MecR1_like"/>
    <property type="match status" value="1"/>
</dbReference>